<dbReference type="SUPFAM" id="SSF53213">
    <property type="entry name" value="LigB-like"/>
    <property type="match status" value="1"/>
</dbReference>
<evidence type="ECO:0000313" key="2">
    <source>
        <dbReference type="Proteomes" id="UP001500483"/>
    </source>
</evidence>
<dbReference type="RefSeq" id="WP_344929287.1">
    <property type="nucleotide sequence ID" value="NZ_BAAAYK010000038.1"/>
</dbReference>
<gene>
    <name evidence="1" type="ORF">GCM10020366_45370</name>
</gene>
<keyword evidence="2" id="KW-1185">Reference proteome</keyword>
<accession>A0ABP6RV49</accession>
<protein>
    <submittedName>
        <fullName evidence="1">Class III extradiol dioxygenase subunit B-like domain-containing protein</fullName>
    </submittedName>
</protein>
<proteinExistence type="predicted"/>
<dbReference type="EMBL" id="BAAAYK010000038">
    <property type="protein sequence ID" value="GAA3361439.1"/>
    <property type="molecule type" value="Genomic_DNA"/>
</dbReference>
<name>A0ABP6RV49_9PSEU</name>
<evidence type="ECO:0000313" key="1">
    <source>
        <dbReference type="EMBL" id="GAA3361439.1"/>
    </source>
</evidence>
<sequence length="236" mass="25038">MITRIAVVPYPPLLVPELTVRSTSVIEPVRNACLRATTILTEFATEWVAVGVDRSGPPELGPGTTGTFAGYGVDVPVSLHESERTTPDPDLPLPALVAGLLRAQAGARSVRMRLLDPDAPAEQAAELGERLDAAGTETALLVLAEGGSHRDERSPHPPDPRAEVLDEVLRRALRDVDRAALLGLDPGECAELGVHSRAAWQVAAGAAARGTWQSEPLYSDTPLGITYHVGVWTRTG</sequence>
<reference evidence="2" key="1">
    <citation type="journal article" date="2019" name="Int. J. Syst. Evol. Microbiol.">
        <title>The Global Catalogue of Microorganisms (GCM) 10K type strain sequencing project: providing services to taxonomists for standard genome sequencing and annotation.</title>
        <authorList>
            <consortium name="The Broad Institute Genomics Platform"/>
            <consortium name="The Broad Institute Genome Sequencing Center for Infectious Disease"/>
            <person name="Wu L."/>
            <person name="Ma J."/>
        </authorList>
    </citation>
    <scope>NUCLEOTIDE SEQUENCE [LARGE SCALE GENOMIC DNA]</scope>
    <source>
        <strain evidence="2">JCM 9687</strain>
    </source>
</reference>
<organism evidence="1 2">
    <name type="scientific">Saccharopolyspora gregorii</name>
    <dbReference type="NCBI Taxonomy" id="33914"/>
    <lineage>
        <taxon>Bacteria</taxon>
        <taxon>Bacillati</taxon>
        <taxon>Actinomycetota</taxon>
        <taxon>Actinomycetes</taxon>
        <taxon>Pseudonocardiales</taxon>
        <taxon>Pseudonocardiaceae</taxon>
        <taxon>Saccharopolyspora</taxon>
    </lineage>
</organism>
<comment type="caution">
    <text evidence="1">The sequence shown here is derived from an EMBL/GenBank/DDBJ whole genome shotgun (WGS) entry which is preliminary data.</text>
</comment>
<dbReference type="Gene3D" id="3.40.830.10">
    <property type="entry name" value="LigB-like"/>
    <property type="match status" value="1"/>
</dbReference>
<dbReference type="Proteomes" id="UP001500483">
    <property type="component" value="Unassembled WGS sequence"/>
</dbReference>